<evidence type="ECO:0000313" key="2">
    <source>
        <dbReference type="Proteomes" id="UP000057737"/>
    </source>
</evidence>
<dbReference type="AlphaFoldDB" id="A0A109JG39"/>
<proteinExistence type="predicted"/>
<gene>
    <name evidence="1" type="ORF">AS156_18135</name>
</gene>
<comment type="caution">
    <text evidence="1">The sequence shown here is derived from an EMBL/GenBank/DDBJ whole genome shotgun (WGS) entry which is preliminary data.</text>
</comment>
<reference evidence="1 2" key="1">
    <citation type="submission" date="2015-11" db="EMBL/GenBank/DDBJ databases">
        <title>Draft Genome Sequence of the Strain BR 10303 (Bradyrhizobium sp.) isolated from nodules of Centrolobium paraense.</title>
        <authorList>
            <person name="Zelli J.E."/>
            <person name="Simoes-Araujo J.L."/>
            <person name="Barauna A.C."/>
            <person name="Silva K."/>
        </authorList>
    </citation>
    <scope>NUCLEOTIDE SEQUENCE [LARGE SCALE GENOMIC DNA]</scope>
    <source>
        <strain evidence="1 2">BR 10303</strain>
    </source>
</reference>
<accession>A0A109JG39</accession>
<keyword evidence="2" id="KW-1185">Reference proteome</keyword>
<protein>
    <submittedName>
        <fullName evidence="1">Uncharacterized protein</fullName>
    </submittedName>
</protein>
<organism evidence="1 2">
    <name type="scientific">Bradyrhizobium macuxiense</name>
    <dbReference type="NCBI Taxonomy" id="1755647"/>
    <lineage>
        <taxon>Bacteria</taxon>
        <taxon>Pseudomonadati</taxon>
        <taxon>Pseudomonadota</taxon>
        <taxon>Alphaproteobacteria</taxon>
        <taxon>Hyphomicrobiales</taxon>
        <taxon>Nitrobacteraceae</taxon>
        <taxon>Bradyrhizobium</taxon>
    </lineage>
</organism>
<dbReference type="Proteomes" id="UP000057737">
    <property type="component" value="Unassembled WGS sequence"/>
</dbReference>
<dbReference type="EMBL" id="LNCU01000107">
    <property type="protein sequence ID" value="KWV48402.1"/>
    <property type="molecule type" value="Genomic_DNA"/>
</dbReference>
<sequence>MRKTDVTCAVCGAGFRRMELWSEPGSKGEYHCPACDYLIEAFDGSTLVAYRLTIQPEHFPLTWRGHAAE</sequence>
<name>A0A109JG39_9BRAD</name>
<evidence type="ECO:0000313" key="1">
    <source>
        <dbReference type="EMBL" id="KWV48402.1"/>
    </source>
</evidence>